<keyword evidence="2" id="KW-0129">CBS domain</keyword>
<evidence type="ECO:0000313" key="6">
    <source>
        <dbReference type="Proteomes" id="UP001281410"/>
    </source>
</evidence>
<protein>
    <recommendedName>
        <fullName evidence="4">CNNM transmembrane domain-containing protein</fullName>
    </recommendedName>
</protein>
<keyword evidence="3" id="KW-1133">Transmembrane helix</keyword>
<dbReference type="PANTHER" id="PTHR22777">
    <property type="entry name" value="HEMOLYSIN-RELATED"/>
    <property type="match status" value="1"/>
</dbReference>
<reference evidence="5" key="1">
    <citation type="journal article" date="2023" name="Plant J.">
        <title>Genome sequences and population genomics provide insights into the demographic history, inbreeding, and mutation load of two 'living fossil' tree species of Dipteronia.</title>
        <authorList>
            <person name="Feng Y."/>
            <person name="Comes H.P."/>
            <person name="Chen J."/>
            <person name="Zhu S."/>
            <person name="Lu R."/>
            <person name="Zhang X."/>
            <person name="Li P."/>
            <person name="Qiu J."/>
            <person name="Olsen K.M."/>
            <person name="Qiu Y."/>
        </authorList>
    </citation>
    <scope>NUCLEOTIDE SEQUENCE</scope>
    <source>
        <strain evidence="5">NBL</strain>
    </source>
</reference>
<evidence type="ECO:0000256" key="1">
    <source>
        <dbReference type="ARBA" id="ARBA00022737"/>
    </source>
</evidence>
<organism evidence="5 6">
    <name type="scientific">Dipteronia sinensis</name>
    <dbReference type="NCBI Taxonomy" id="43782"/>
    <lineage>
        <taxon>Eukaryota</taxon>
        <taxon>Viridiplantae</taxon>
        <taxon>Streptophyta</taxon>
        <taxon>Embryophyta</taxon>
        <taxon>Tracheophyta</taxon>
        <taxon>Spermatophyta</taxon>
        <taxon>Magnoliopsida</taxon>
        <taxon>eudicotyledons</taxon>
        <taxon>Gunneridae</taxon>
        <taxon>Pentapetalae</taxon>
        <taxon>rosids</taxon>
        <taxon>malvids</taxon>
        <taxon>Sapindales</taxon>
        <taxon>Sapindaceae</taxon>
        <taxon>Hippocastanoideae</taxon>
        <taxon>Acereae</taxon>
        <taxon>Dipteronia</taxon>
    </lineage>
</organism>
<evidence type="ECO:0000313" key="5">
    <source>
        <dbReference type="EMBL" id="KAK3200044.1"/>
    </source>
</evidence>
<evidence type="ECO:0000256" key="2">
    <source>
        <dbReference type="ARBA" id="ARBA00023122"/>
    </source>
</evidence>
<name>A0AAE0A3L6_9ROSI</name>
<dbReference type="PANTHER" id="PTHR22777:SF17">
    <property type="entry name" value="UPF0053 PROTEIN SLL0260"/>
    <property type="match status" value="1"/>
</dbReference>
<dbReference type="EMBL" id="JANJYJ010000007">
    <property type="protein sequence ID" value="KAK3200044.1"/>
    <property type="molecule type" value="Genomic_DNA"/>
</dbReference>
<keyword evidence="1" id="KW-0677">Repeat</keyword>
<accession>A0AAE0A3L6</accession>
<dbReference type="PROSITE" id="PS51846">
    <property type="entry name" value="CNNM"/>
    <property type="match status" value="1"/>
</dbReference>
<dbReference type="AlphaFoldDB" id="A0AAE0A3L6"/>
<dbReference type="GO" id="GO:0016020">
    <property type="term" value="C:membrane"/>
    <property type="evidence" value="ECO:0007669"/>
    <property type="project" value="UniProtKB-UniRule"/>
</dbReference>
<keyword evidence="6" id="KW-1185">Reference proteome</keyword>
<keyword evidence="3" id="KW-0812">Transmembrane</keyword>
<proteinExistence type="predicted"/>
<sequence length="73" mass="7562">MAETSITRALAMEEQGLILAALMGLSAFFSMAETSISMLWPWKLGNIGVNALVSEAATAIFGEAGISPTTGVN</sequence>
<evidence type="ECO:0000256" key="3">
    <source>
        <dbReference type="PROSITE-ProRule" id="PRU01193"/>
    </source>
</evidence>
<dbReference type="Proteomes" id="UP001281410">
    <property type="component" value="Unassembled WGS sequence"/>
</dbReference>
<dbReference type="InterPro" id="IPR002550">
    <property type="entry name" value="CNNM"/>
</dbReference>
<evidence type="ECO:0000259" key="4">
    <source>
        <dbReference type="PROSITE" id="PS51846"/>
    </source>
</evidence>
<comment type="caution">
    <text evidence="5">The sequence shown here is derived from an EMBL/GenBank/DDBJ whole genome shotgun (WGS) entry which is preliminary data.</text>
</comment>
<feature type="domain" description="CNNM transmembrane" evidence="4">
    <location>
        <begin position="8"/>
        <end position="73"/>
    </location>
</feature>
<gene>
    <name evidence="5" type="ORF">Dsin_023459</name>
</gene>
<keyword evidence="3" id="KW-0472">Membrane</keyword>